<proteinExistence type="predicted"/>
<dbReference type="EMBL" id="CP011125">
    <property type="protein sequence ID" value="AKF03005.1"/>
    <property type="molecule type" value="Genomic_DNA"/>
</dbReference>
<dbReference type="STRING" id="927083.DB32_000153"/>
<accession>A0A0F6VYQ7</accession>
<evidence type="ECO:0000256" key="1">
    <source>
        <dbReference type="SAM" id="SignalP"/>
    </source>
</evidence>
<dbReference type="AlphaFoldDB" id="A0A0F6VYQ7"/>
<dbReference type="SUPFAM" id="SSF51126">
    <property type="entry name" value="Pectin lyase-like"/>
    <property type="match status" value="1"/>
</dbReference>
<evidence type="ECO:0000313" key="3">
    <source>
        <dbReference type="Proteomes" id="UP000034883"/>
    </source>
</evidence>
<keyword evidence="3" id="KW-1185">Reference proteome</keyword>
<dbReference type="Proteomes" id="UP000034883">
    <property type="component" value="Chromosome"/>
</dbReference>
<evidence type="ECO:0000313" key="2">
    <source>
        <dbReference type="EMBL" id="AKF03005.1"/>
    </source>
</evidence>
<keyword evidence="1" id="KW-0732">Signal</keyword>
<dbReference type="InterPro" id="IPR012334">
    <property type="entry name" value="Pectin_lyas_fold"/>
</dbReference>
<dbReference type="InterPro" id="IPR011050">
    <property type="entry name" value="Pectin_lyase_fold/virulence"/>
</dbReference>
<feature type="signal peptide" evidence="1">
    <location>
        <begin position="1"/>
        <end position="28"/>
    </location>
</feature>
<organism evidence="2 3">
    <name type="scientific">Sandaracinus amylolyticus</name>
    <dbReference type="NCBI Taxonomy" id="927083"/>
    <lineage>
        <taxon>Bacteria</taxon>
        <taxon>Pseudomonadati</taxon>
        <taxon>Myxococcota</taxon>
        <taxon>Polyangia</taxon>
        <taxon>Polyangiales</taxon>
        <taxon>Sandaracinaceae</taxon>
        <taxon>Sandaracinus</taxon>
    </lineage>
</organism>
<dbReference type="Gene3D" id="2.160.20.10">
    <property type="entry name" value="Single-stranded right-handed beta-helix, Pectin lyase-like"/>
    <property type="match status" value="1"/>
</dbReference>
<name>A0A0F6VYQ7_9BACT</name>
<dbReference type="KEGG" id="samy:DB32_000153"/>
<dbReference type="RefSeq" id="WP_053230486.1">
    <property type="nucleotide sequence ID" value="NZ_CP011125.1"/>
</dbReference>
<gene>
    <name evidence="2" type="ORF">DB32_000153</name>
</gene>
<sequence length="340" mass="37043">MFSRERAHWAGSLLLSLAALGSTASASALTYEDPDDAPYDLGTPPSELEIEWPAPPEIEREVNARTIAEANAAAATPGTRVHVAGALDGDVKVTASDVEIEFAPNASAGSVQIAKGLERIAVRGGEVDHVEMELPAVFEGQLQYREDLMTTDVLLDAVEANAEDTAFLMRAGKRIAITNSRATAGRYSVWFGDSGDFESEDVILAGNELSSEGPEATVRLVHVVRSATVDNRLENGAKHNYRTHGRADMNWASGNVLINSGIMLGTMADDSIGKQWFENNTFYHRMPSLIEILLDESPSVTLRRNTIYSDVWSCFLCREVPSGWVEEGNRMFPYRAPPAK</sequence>
<reference evidence="2 3" key="1">
    <citation type="submission" date="2015-03" db="EMBL/GenBank/DDBJ databases">
        <title>Genome assembly of Sandaracinus amylolyticus DSM 53668.</title>
        <authorList>
            <person name="Sharma G."/>
            <person name="Subramanian S."/>
        </authorList>
    </citation>
    <scope>NUCLEOTIDE SEQUENCE [LARGE SCALE GENOMIC DNA]</scope>
    <source>
        <strain evidence="2 3">DSM 53668</strain>
    </source>
</reference>
<protein>
    <submittedName>
        <fullName evidence="2">Uncharacterized protein</fullName>
    </submittedName>
</protein>
<feature type="chain" id="PRO_5002511051" evidence="1">
    <location>
        <begin position="29"/>
        <end position="340"/>
    </location>
</feature>